<proteinExistence type="predicted"/>
<accession>A0A1I3JW09</accession>
<organism evidence="2 3">
    <name type="scientific">Planctomicrobium piriforme</name>
    <dbReference type="NCBI Taxonomy" id="1576369"/>
    <lineage>
        <taxon>Bacteria</taxon>
        <taxon>Pseudomonadati</taxon>
        <taxon>Planctomycetota</taxon>
        <taxon>Planctomycetia</taxon>
        <taxon>Planctomycetales</taxon>
        <taxon>Planctomycetaceae</taxon>
        <taxon>Planctomicrobium</taxon>
    </lineage>
</organism>
<reference evidence="3" key="1">
    <citation type="submission" date="2016-10" db="EMBL/GenBank/DDBJ databases">
        <authorList>
            <person name="Varghese N."/>
            <person name="Submissions S."/>
        </authorList>
    </citation>
    <scope>NUCLEOTIDE SEQUENCE [LARGE SCALE GENOMIC DNA]</scope>
    <source>
        <strain evidence="3">DSM 26348</strain>
    </source>
</reference>
<dbReference type="EMBL" id="FOQD01000011">
    <property type="protein sequence ID" value="SFI64218.1"/>
    <property type="molecule type" value="Genomic_DNA"/>
</dbReference>
<evidence type="ECO:0008006" key="4">
    <source>
        <dbReference type="Google" id="ProtNLM"/>
    </source>
</evidence>
<gene>
    <name evidence="2" type="ORF">SAMN05421753_11126</name>
</gene>
<evidence type="ECO:0000313" key="2">
    <source>
        <dbReference type="EMBL" id="SFI64218.1"/>
    </source>
</evidence>
<feature type="region of interest" description="Disordered" evidence="1">
    <location>
        <begin position="1"/>
        <end position="27"/>
    </location>
</feature>
<evidence type="ECO:0000256" key="1">
    <source>
        <dbReference type="SAM" id="MobiDB-lite"/>
    </source>
</evidence>
<evidence type="ECO:0000313" key="3">
    <source>
        <dbReference type="Proteomes" id="UP000199518"/>
    </source>
</evidence>
<dbReference type="AlphaFoldDB" id="A0A1I3JW09"/>
<sequence length="201" mass="22688">METATAGDGNRLSSRPPSTGLKDEMPTPNEAPFDVIYQVDRQDLIVNVNSQWDQFANENGGLIAKSVLGRKLFDFIVGDSSRMYVDTMFQHTRLLKKGVVRQYRCDSPSMKRFMEMRIEPGSDGLLIVSHRIIKSEPVAPVVNFLYHPKAFVLRRCSVCNRLNRDGRWRELDQVLYPAMAGANLPVRYDVCGDCQTTASNA</sequence>
<protein>
    <recommendedName>
        <fullName evidence="4">PAS domain-containing protein</fullName>
    </recommendedName>
</protein>
<name>A0A1I3JW09_9PLAN</name>
<keyword evidence="3" id="KW-1185">Reference proteome</keyword>
<dbReference type="Proteomes" id="UP000199518">
    <property type="component" value="Unassembled WGS sequence"/>
</dbReference>